<dbReference type="EnsemblPlants" id="TuG1812G0100001337.01.T01">
    <property type="protein sequence ID" value="TuG1812G0100001337.01.T01"/>
    <property type="gene ID" value="TuG1812G0100001337.01"/>
</dbReference>
<reference evidence="2" key="3">
    <citation type="submission" date="2022-06" db="UniProtKB">
        <authorList>
            <consortium name="EnsemblPlants"/>
        </authorList>
    </citation>
    <scope>IDENTIFICATION</scope>
</reference>
<dbReference type="Proteomes" id="UP000015106">
    <property type="component" value="Chromosome 1"/>
</dbReference>
<name>A0A8R7P574_TRIUA</name>
<feature type="region of interest" description="Disordered" evidence="1">
    <location>
        <begin position="16"/>
        <end position="104"/>
    </location>
</feature>
<evidence type="ECO:0000313" key="3">
    <source>
        <dbReference type="Proteomes" id="UP000015106"/>
    </source>
</evidence>
<gene>
    <name evidence="2" type="primary">LOC125551191</name>
</gene>
<accession>A0A8R7P574</accession>
<organism evidence="2 3">
    <name type="scientific">Triticum urartu</name>
    <name type="common">Red wild einkorn</name>
    <name type="synonym">Crithodium urartu</name>
    <dbReference type="NCBI Taxonomy" id="4572"/>
    <lineage>
        <taxon>Eukaryota</taxon>
        <taxon>Viridiplantae</taxon>
        <taxon>Streptophyta</taxon>
        <taxon>Embryophyta</taxon>
        <taxon>Tracheophyta</taxon>
        <taxon>Spermatophyta</taxon>
        <taxon>Magnoliopsida</taxon>
        <taxon>Liliopsida</taxon>
        <taxon>Poales</taxon>
        <taxon>Poaceae</taxon>
        <taxon>BOP clade</taxon>
        <taxon>Pooideae</taxon>
        <taxon>Triticodae</taxon>
        <taxon>Triticeae</taxon>
        <taxon>Triticinae</taxon>
        <taxon>Triticum</taxon>
    </lineage>
</organism>
<keyword evidence="3" id="KW-1185">Reference proteome</keyword>
<dbReference type="Gramene" id="TuG1812G0100001337.01.T01">
    <property type="protein sequence ID" value="TuG1812G0100001337.01.T01"/>
    <property type="gene ID" value="TuG1812G0100001337.01"/>
</dbReference>
<protein>
    <submittedName>
        <fullName evidence="2">Uncharacterized protein</fullName>
    </submittedName>
</protein>
<reference evidence="2" key="2">
    <citation type="submission" date="2018-03" db="EMBL/GenBank/DDBJ databases">
        <title>The Triticum urartu genome reveals the dynamic nature of wheat genome evolution.</title>
        <authorList>
            <person name="Ling H."/>
            <person name="Ma B."/>
            <person name="Shi X."/>
            <person name="Liu H."/>
            <person name="Dong L."/>
            <person name="Sun H."/>
            <person name="Cao Y."/>
            <person name="Gao Q."/>
            <person name="Zheng S."/>
            <person name="Li Y."/>
            <person name="Yu Y."/>
            <person name="Du H."/>
            <person name="Qi M."/>
            <person name="Li Y."/>
            <person name="Yu H."/>
            <person name="Cui Y."/>
            <person name="Wang N."/>
            <person name="Chen C."/>
            <person name="Wu H."/>
            <person name="Zhao Y."/>
            <person name="Zhang J."/>
            <person name="Li Y."/>
            <person name="Zhou W."/>
            <person name="Zhang B."/>
            <person name="Hu W."/>
            <person name="Eijk M."/>
            <person name="Tang J."/>
            <person name="Witsenboer H."/>
            <person name="Zhao S."/>
            <person name="Li Z."/>
            <person name="Zhang A."/>
            <person name="Wang D."/>
            <person name="Liang C."/>
        </authorList>
    </citation>
    <scope>NUCLEOTIDE SEQUENCE [LARGE SCALE GENOMIC DNA]</scope>
    <source>
        <strain evidence="2">cv. G1812</strain>
    </source>
</reference>
<proteinExistence type="predicted"/>
<evidence type="ECO:0000313" key="2">
    <source>
        <dbReference type="EnsemblPlants" id="TuG1812G0100001337.01.T01"/>
    </source>
</evidence>
<feature type="compositionally biased region" description="Basic residues" evidence="1">
    <location>
        <begin position="31"/>
        <end position="41"/>
    </location>
</feature>
<reference evidence="3" key="1">
    <citation type="journal article" date="2013" name="Nature">
        <title>Draft genome of the wheat A-genome progenitor Triticum urartu.</title>
        <authorList>
            <person name="Ling H.Q."/>
            <person name="Zhao S."/>
            <person name="Liu D."/>
            <person name="Wang J."/>
            <person name="Sun H."/>
            <person name="Zhang C."/>
            <person name="Fan H."/>
            <person name="Li D."/>
            <person name="Dong L."/>
            <person name="Tao Y."/>
            <person name="Gao C."/>
            <person name="Wu H."/>
            <person name="Li Y."/>
            <person name="Cui Y."/>
            <person name="Guo X."/>
            <person name="Zheng S."/>
            <person name="Wang B."/>
            <person name="Yu K."/>
            <person name="Liang Q."/>
            <person name="Yang W."/>
            <person name="Lou X."/>
            <person name="Chen J."/>
            <person name="Feng M."/>
            <person name="Jian J."/>
            <person name="Zhang X."/>
            <person name="Luo G."/>
            <person name="Jiang Y."/>
            <person name="Liu J."/>
            <person name="Wang Z."/>
            <person name="Sha Y."/>
            <person name="Zhang B."/>
            <person name="Wu H."/>
            <person name="Tang D."/>
            <person name="Shen Q."/>
            <person name="Xue P."/>
            <person name="Zou S."/>
            <person name="Wang X."/>
            <person name="Liu X."/>
            <person name="Wang F."/>
            <person name="Yang Y."/>
            <person name="An X."/>
            <person name="Dong Z."/>
            <person name="Zhang K."/>
            <person name="Zhang X."/>
            <person name="Luo M.C."/>
            <person name="Dvorak J."/>
            <person name="Tong Y."/>
            <person name="Wang J."/>
            <person name="Yang H."/>
            <person name="Li Z."/>
            <person name="Wang D."/>
            <person name="Zhang A."/>
            <person name="Wang J."/>
        </authorList>
    </citation>
    <scope>NUCLEOTIDE SEQUENCE</scope>
    <source>
        <strain evidence="3">cv. G1812</strain>
    </source>
</reference>
<sequence length="104" mass="11659">RPANLQQPLYKAGRFLGFPPPQPHPEPAKPYHLRIPLHRRPPPSDHHVDGEEAVEPDAGDQGAEACPQHLRRGERRSPHSRCQGTIDPRPIHPNSVSSTKKEIN</sequence>
<dbReference type="AlphaFoldDB" id="A0A8R7P574"/>
<evidence type="ECO:0000256" key="1">
    <source>
        <dbReference type="SAM" id="MobiDB-lite"/>
    </source>
</evidence>